<evidence type="ECO:0000259" key="1">
    <source>
        <dbReference type="Pfam" id="PF05198"/>
    </source>
</evidence>
<dbReference type="PANTHER" id="PTHR10938">
    <property type="entry name" value="TRANSLATION INITIATION FACTOR IF-3"/>
    <property type="match status" value="1"/>
</dbReference>
<dbReference type="Proteomes" id="UP000265520">
    <property type="component" value="Unassembled WGS sequence"/>
</dbReference>
<dbReference type="GO" id="GO:0003743">
    <property type="term" value="F:translation initiation factor activity"/>
    <property type="evidence" value="ECO:0007669"/>
    <property type="project" value="UniProtKB-KW"/>
</dbReference>
<dbReference type="AlphaFoldDB" id="A0A392MST4"/>
<protein>
    <submittedName>
        <fullName evidence="2">Translation initiation factor IF-3 chloroplastic-like</fullName>
    </submittedName>
</protein>
<evidence type="ECO:0000313" key="3">
    <source>
        <dbReference type="Proteomes" id="UP000265520"/>
    </source>
</evidence>
<dbReference type="Gene3D" id="3.10.20.80">
    <property type="entry name" value="Translation initiation factor 3 (IF-3), N-terminal domain"/>
    <property type="match status" value="1"/>
</dbReference>
<dbReference type="EMBL" id="LXQA010015935">
    <property type="protein sequence ID" value="MCH89334.1"/>
    <property type="molecule type" value="Genomic_DNA"/>
</dbReference>
<gene>
    <name evidence="2" type="ORF">A2U01_0010229</name>
</gene>
<comment type="caution">
    <text evidence="2">The sequence shown here is derived from an EMBL/GenBank/DDBJ whole genome shotgun (WGS) entry which is preliminary data.</text>
</comment>
<keyword evidence="2" id="KW-0648">Protein biosynthesis</keyword>
<dbReference type="PANTHER" id="PTHR10938:SF4">
    <property type="entry name" value="TRANSLATION INITIATION FACTOR IF3-1, MITOCHONDRIAL"/>
    <property type="match status" value="1"/>
</dbReference>
<dbReference type="InterPro" id="IPR036787">
    <property type="entry name" value="T_IF-3_N_sf"/>
</dbReference>
<dbReference type="InterPro" id="IPR001288">
    <property type="entry name" value="Translation_initiation_fac_3"/>
</dbReference>
<reference evidence="2 3" key="1">
    <citation type="journal article" date="2018" name="Front. Plant Sci.">
        <title>Red Clover (Trifolium pratense) and Zigzag Clover (T. medium) - A Picture of Genomic Similarities and Differences.</title>
        <authorList>
            <person name="Dluhosova J."/>
            <person name="Istvanek J."/>
            <person name="Nedelnik J."/>
            <person name="Repkova J."/>
        </authorList>
    </citation>
    <scope>NUCLEOTIDE SEQUENCE [LARGE SCALE GENOMIC DNA]</scope>
    <source>
        <strain evidence="3">cv. 10/8</strain>
        <tissue evidence="2">Leaf</tissue>
    </source>
</reference>
<accession>A0A392MST4</accession>
<feature type="domain" description="Translation initiation factor 3 N-terminal" evidence="1">
    <location>
        <begin position="3"/>
        <end position="50"/>
    </location>
</feature>
<dbReference type="GO" id="GO:0043022">
    <property type="term" value="F:ribosome binding"/>
    <property type="evidence" value="ECO:0007669"/>
    <property type="project" value="TreeGrafter"/>
</dbReference>
<feature type="non-terminal residue" evidence="2">
    <location>
        <position position="1"/>
    </location>
</feature>
<proteinExistence type="predicted"/>
<evidence type="ECO:0000313" key="2">
    <source>
        <dbReference type="EMBL" id="MCH89334.1"/>
    </source>
</evidence>
<organism evidence="2 3">
    <name type="scientific">Trifolium medium</name>
    <dbReference type="NCBI Taxonomy" id="97028"/>
    <lineage>
        <taxon>Eukaryota</taxon>
        <taxon>Viridiplantae</taxon>
        <taxon>Streptophyta</taxon>
        <taxon>Embryophyta</taxon>
        <taxon>Tracheophyta</taxon>
        <taxon>Spermatophyta</taxon>
        <taxon>Magnoliopsida</taxon>
        <taxon>eudicotyledons</taxon>
        <taxon>Gunneridae</taxon>
        <taxon>Pentapetalae</taxon>
        <taxon>rosids</taxon>
        <taxon>fabids</taxon>
        <taxon>Fabales</taxon>
        <taxon>Fabaceae</taxon>
        <taxon>Papilionoideae</taxon>
        <taxon>50 kb inversion clade</taxon>
        <taxon>NPAAA clade</taxon>
        <taxon>Hologalegina</taxon>
        <taxon>IRL clade</taxon>
        <taxon>Trifolieae</taxon>
        <taxon>Trifolium</taxon>
    </lineage>
</organism>
<dbReference type="SUPFAM" id="SSF54364">
    <property type="entry name" value="Translation initiation factor IF3, N-terminal domain"/>
    <property type="match status" value="1"/>
</dbReference>
<dbReference type="GO" id="GO:0032790">
    <property type="term" value="P:ribosome disassembly"/>
    <property type="evidence" value="ECO:0007669"/>
    <property type="project" value="TreeGrafter"/>
</dbReference>
<keyword evidence="3" id="KW-1185">Reference proteome</keyword>
<dbReference type="InterPro" id="IPR019814">
    <property type="entry name" value="Translation_initiation_fac_3_N"/>
</dbReference>
<name>A0A392MST4_9FABA</name>
<keyword evidence="2" id="KW-0396">Initiation factor</keyword>
<dbReference type="Pfam" id="PF05198">
    <property type="entry name" value="IF3_N"/>
    <property type="match status" value="1"/>
</dbReference>
<sequence length="95" mass="10963">HSVVSRFEALKRAKMLKLDLVEVDKNANPPVCKIMDYHKELYKKKESDKERAKSKVLYAMINAVVTKCCCEVSLTAFGFKPMLRVFLLVILIRQC</sequence>